<dbReference type="InterPro" id="IPR041411">
    <property type="entry name" value="Ldi"/>
</dbReference>
<dbReference type="Pfam" id="PF18566">
    <property type="entry name" value="Ldi"/>
    <property type="match status" value="1"/>
</dbReference>
<dbReference type="RefSeq" id="WP_307262659.1">
    <property type="nucleotide sequence ID" value="NZ_JAUSVL010000001.1"/>
</dbReference>
<dbReference type="Proteomes" id="UP001238163">
    <property type="component" value="Unassembled WGS sequence"/>
</dbReference>
<name>A0AAE3VIL3_9BACT</name>
<evidence type="ECO:0000256" key="1">
    <source>
        <dbReference type="SAM" id="SignalP"/>
    </source>
</evidence>
<evidence type="ECO:0000313" key="3">
    <source>
        <dbReference type="EMBL" id="MDQ0290779.1"/>
    </source>
</evidence>
<dbReference type="EMBL" id="JAUSVL010000001">
    <property type="protein sequence ID" value="MDQ0290779.1"/>
    <property type="molecule type" value="Genomic_DNA"/>
</dbReference>
<keyword evidence="4" id="KW-1185">Reference proteome</keyword>
<keyword evidence="1" id="KW-0732">Signal</keyword>
<comment type="caution">
    <text evidence="3">The sequence shown here is derived from an EMBL/GenBank/DDBJ whole genome shotgun (WGS) entry which is preliminary data.</text>
</comment>
<feature type="chain" id="PRO_5042071154" description="Linalool dehydratase/isomerase domain-containing protein" evidence="1">
    <location>
        <begin position="26"/>
        <end position="484"/>
    </location>
</feature>
<protein>
    <recommendedName>
        <fullName evidence="2">Linalool dehydratase/isomerase domain-containing protein</fullName>
    </recommendedName>
</protein>
<sequence length="484" mass="54131">MSRCRRILQVASALLVLATVAMSRAQGTTAPMLPTNPLTTDELSAQRYLRSITVALPKDREDDTWRIGGSQHNNLSKRYQLAFSGYAAAALGMRTPAFTVLSAAIIDNVIQRMLKKDVWIYVKDYWGDKPWFPDPCYDENIMYTGHLLHLMAFYELFSGDDKYRRDGFDFVWDDKTTIHYDVQKLIDITVRQMRENSSGGVSCEPDLIFFPCNNHPQIALFIYEQLGLGNWQAERSRWEQTALKSYASPLMGGGAIKLVYHRKYKFMFPRGHIGLDGWSLLWYQPWASNVDDAQHLWRESVKCIQWDKFSHETEDICRGKATCMDPANVPPTATASFLAAAARALGDDATATRFETFLDRYLRRENGMFYLDLDREWRIGCSANRITALAIRNGSDFRALLRTRQMPNQGPHAAEVTPAGIAVAEAVFADGVLRLGLVGTGPATVQLGGVSTPPKAVTPATATFTDNAITIPDVGGQCAITVTF</sequence>
<evidence type="ECO:0000259" key="2">
    <source>
        <dbReference type="Pfam" id="PF18566"/>
    </source>
</evidence>
<gene>
    <name evidence="3" type="ORF">J3R75_002886</name>
</gene>
<dbReference type="AlphaFoldDB" id="A0AAE3VIL3"/>
<organism evidence="3 4">
    <name type="scientific">Oligosphaera ethanolica</name>
    <dbReference type="NCBI Taxonomy" id="760260"/>
    <lineage>
        <taxon>Bacteria</taxon>
        <taxon>Pseudomonadati</taxon>
        <taxon>Lentisphaerota</taxon>
        <taxon>Oligosphaeria</taxon>
        <taxon>Oligosphaerales</taxon>
        <taxon>Oligosphaeraceae</taxon>
        <taxon>Oligosphaera</taxon>
    </lineage>
</organism>
<proteinExistence type="predicted"/>
<evidence type="ECO:0000313" key="4">
    <source>
        <dbReference type="Proteomes" id="UP001238163"/>
    </source>
</evidence>
<reference evidence="3" key="1">
    <citation type="submission" date="2023-07" db="EMBL/GenBank/DDBJ databases">
        <title>Genomic Encyclopedia of Type Strains, Phase IV (KMG-IV): sequencing the most valuable type-strain genomes for metagenomic binning, comparative biology and taxonomic classification.</title>
        <authorList>
            <person name="Goeker M."/>
        </authorList>
    </citation>
    <scope>NUCLEOTIDE SEQUENCE</scope>
    <source>
        <strain evidence="3">DSM 24202</strain>
    </source>
</reference>
<accession>A0AAE3VIL3</accession>
<feature type="domain" description="Linalool dehydratase/isomerase" evidence="2">
    <location>
        <begin position="78"/>
        <end position="370"/>
    </location>
</feature>
<feature type="signal peptide" evidence="1">
    <location>
        <begin position="1"/>
        <end position="25"/>
    </location>
</feature>